<evidence type="ECO:0000256" key="1">
    <source>
        <dbReference type="ARBA" id="ARBA00004776"/>
    </source>
</evidence>
<evidence type="ECO:0000313" key="6">
    <source>
        <dbReference type="EMBL" id="XBG95639.1"/>
    </source>
</evidence>
<dbReference type="GO" id="GO:0016757">
    <property type="term" value="F:glycosyltransferase activity"/>
    <property type="evidence" value="ECO:0007669"/>
    <property type="project" value="UniProtKB-KW"/>
</dbReference>
<proteinExistence type="inferred from homology"/>
<dbReference type="InterPro" id="IPR001173">
    <property type="entry name" value="Glyco_trans_2-like"/>
</dbReference>
<dbReference type="PANTHER" id="PTHR43179">
    <property type="entry name" value="RHAMNOSYLTRANSFERASE WBBL"/>
    <property type="match status" value="1"/>
</dbReference>
<comment type="similarity">
    <text evidence="2">Belongs to the glycosyltransferase 2 family.</text>
</comment>
<evidence type="ECO:0000256" key="2">
    <source>
        <dbReference type="ARBA" id="ARBA00006739"/>
    </source>
</evidence>
<keyword evidence="4 6" id="KW-0808">Transferase</keyword>
<dbReference type="InterPro" id="IPR029044">
    <property type="entry name" value="Nucleotide-diphossugar_trans"/>
</dbReference>
<name>A0AAU7C2V6_9LACO</name>
<dbReference type="AlphaFoldDB" id="A0AAU7C2V6"/>
<dbReference type="SUPFAM" id="SSF53448">
    <property type="entry name" value="Nucleotide-diphospho-sugar transferases"/>
    <property type="match status" value="1"/>
</dbReference>
<gene>
    <name evidence="6" type="ORF">ABC765_00435</name>
</gene>
<protein>
    <submittedName>
        <fullName evidence="6">Glycosyltransferase family 2 protein</fullName>
        <ecNumber evidence="6">2.4.-.-</ecNumber>
    </submittedName>
</protein>
<dbReference type="RefSeq" id="WP_347980484.1">
    <property type="nucleotide sequence ID" value="NZ_CP154878.1"/>
</dbReference>
<dbReference type="EC" id="2.4.-.-" evidence="6"/>
<keyword evidence="3 6" id="KW-0328">Glycosyltransferase</keyword>
<evidence type="ECO:0000256" key="3">
    <source>
        <dbReference type="ARBA" id="ARBA00022676"/>
    </source>
</evidence>
<dbReference type="Gene3D" id="3.90.550.10">
    <property type="entry name" value="Spore Coat Polysaccharide Biosynthesis Protein SpsA, Chain A"/>
    <property type="match status" value="1"/>
</dbReference>
<comment type="pathway">
    <text evidence="1">Cell wall biogenesis; cell wall polysaccharide biosynthesis.</text>
</comment>
<evidence type="ECO:0000256" key="4">
    <source>
        <dbReference type="ARBA" id="ARBA00022679"/>
    </source>
</evidence>
<reference evidence="6" key="1">
    <citation type="submission" date="2024-04" db="EMBL/GenBank/DDBJ databases">
        <title>Limosilactobacillus allomucosae sp. nov., a novel species isolated from wild boar faecal samples as a potential probiotics for domestic pigs.</title>
        <authorList>
            <person name="Chen B."/>
        </authorList>
    </citation>
    <scope>NUCLEOTIDE SEQUENCE</scope>
    <source>
        <strain evidence="6">WILCCON 0051</strain>
    </source>
</reference>
<feature type="domain" description="Glycosyltransferase 2-like" evidence="5">
    <location>
        <begin position="8"/>
        <end position="161"/>
    </location>
</feature>
<organism evidence="6">
    <name type="scientific">Limosilactobacillus allomucosae</name>
    <dbReference type="NCBI Taxonomy" id="3142938"/>
    <lineage>
        <taxon>Bacteria</taxon>
        <taxon>Bacillati</taxon>
        <taxon>Bacillota</taxon>
        <taxon>Bacilli</taxon>
        <taxon>Lactobacillales</taxon>
        <taxon>Lactobacillaceae</taxon>
        <taxon>Limosilactobacillus</taxon>
    </lineage>
</organism>
<accession>A0AAU7C2V6</accession>
<dbReference type="PANTHER" id="PTHR43179:SF12">
    <property type="entry name" value="GALACTOFURANOSYLTRANSFERASE GLFT2"/>
    <property type="match status" value="1"/>
</dbReference>
<evidence type="ECO:0000259" key="5">
    <source>
        <dbReference type="Pfam" id="PF00535"/>
    </source>
</evidence>
<sequence>MISKKTLVVILNYNHYKNTKQCVESLISSNDIGNDFLIVIVDNCSKNESFEILKKYFYKKDFIKVIKTDHNGGYSYGNNFGILYAKKYYEFKYIAIVNPDVTFNSDVFDVLIPKLESNDKISMISCGVIFQNKFNILNQSWNIPSVKQLILQHSLLSKKLPTRFSYPVVGKTLFETELLPGSFFIIKDNVFSEVGYFDDNIFMYNEEIALGIKIKNIGMIAALDLSVCYYHNHNCLSKRDILLKYKYKFKNVKDEYNVTYDSRRYVCKRYYQGKGLFRLGLINFMNKIILVLKHWVAIFLVK</sequence>
<dbReference type="Pfam" id="PF00535">
    <property type="entry name" value="Glycos_transf_2"/>
    <property type="match status" value="1"/>
</dbReference>
<dbReference type="EMBL" id="CP154878">
    <property type="protein sequence ID" value="XBG95639.1"/>
    <property type="molecule type" value="Genomic_DNA"/>
</dbReference>
<dbReference type="KEGG" id="lalo:ABC765_00435"/>